<protein>
    <submittedName>
        <fullName evidence="5">Site-specific integrase</fullName>
    </submittedName>
</protein>
<dbReference type="InterPro" id="IPR010998">
    <property type="entry name" value="Integrase_recombinase_N"/>
</dbReference>
<dbReference type="GO" id="GO:0015074">
    <property type="term" value="P:DNA integration"/>
    <property type="evidence" value="ECO:0007669"/>
    <property type="project" value="InterPro"/>
</dbReference>
<sequence>MAKIRERTRKNGSTYYQIIYWYQGRQGCEKFETEPEAERWLKVLDTVGAVEWLRMLYSVEAATTAITDVPTVHEICTEIIEGLTGIEKGTRTRYKRILVNDIEPFFGADSPCTVFTDLSVPRWVNHLAENVGNAAKTIANKHGVLFQLCKQLARRKLLPENPCQHTKLPRVVGTEMCFLEPDEFAAFLAALPERWRLLVEFLVASGARWGEVTALQVRDIHRTKLTARIHKAWKYTGNTPVLGAPKTKKSTRTINLPDHLVARLPLDGRHPDEWLFALDDGSPVRISYFYKDVWVPTRDALSLAAGDPLNGKKPRIHDLRHSCAAWMLTAGVPVHVVQAHLGHESIKTTVDVYGHLDRHAAASAAAVIGANLAPHQPDPAPTPALAPTPANSGATGVLFFPTPVADGKAA</sequence>
<keyword evidence="3" id="KW-0233">DNA recombination</keyword>
<dbReference type="PROSITE" id="PS51898">
    <property type="entry name" value="TYR_RECOMBINASE"/>
    <property type="match status" value="1"/>
</dbReference>
<dbReference type="InterPro" id="IPR050090">
    <property type="entry name" value="Tyrosine_recombinase_XerCD"/>
</dbReference>
<dbReference type="PANTHER" id="PTHR30349:SF64">
    <property type="entry name" value="PROPHAGE INTEGRASE INTD-RELATED"/>
    <property type="match status" value="1"/>
</dbReference>
<dbReference type="AlphaFoldDB" id="A0A291RCX8"/>
<evidence type="ECO:0000313" key="6">
    <source>
        <dbReference type="Proteomes" id="UP000221961"/>
    </source>
</evidence>
<name>A0A291RCX8_9NOCA</name>
<gene>
    <name evidence="5" type="ORF">CRH09_01930</name>
</gene>
<organism evidence="5 6">
    <name type="scientific">Nocardia terpenica</name>
    <dbReference type="NCBI Taxonomy" id="455432"/>
    <lineage>
        <taxon>Bacteria</taxon>
        <taxon>Bacillati</taxon>
        <taxon>Actinomycetota</taxon>
        <taxon>Actinomycetes</taxon>
        <taxon>Mycobacteriales</taxon>
        <taxon>Nocardiaceae</taxon>
        <taxon>Nocardia</taxon>
    </lineage>
</organism>
<dbReference type="InterPro" id="IPR002104">
    <property type="entry name" value="Integrase_catalytic"/>
</dbReference>
<dbReference type="GO" id="GO:0003677">
    <property type="term" value="F:DNA binding"/>
    <property type="evidence" value="ECO:0007669"/>
    <property type="project" value="UniProtKB-KW"/>
</dbReference>
<dbReference type="Gene3D" id="1.10.150.130">
    <property type="match status" value="1"/>
</dbReference>
<dbReference type="GeneID" id="88356192"/>
<dbReference type="PANTHER" id="PTHR30349">
    <property type="entry name" value="PHAGE INTEGRASE-RELATED"/>
    <property type="match status" value="1"/>
</dbReference>
<dbReference type="InterPro" id="IPR011010">
    <property type="entry name" value="DNA_brk_join_enz"/>
</dbReference>
<dbReference type="Gene3D" id="1.10.443.10">
    <property type="entry name" value="Intergrase catalytic core"/>
    <property type="match status" value="1"/>
</dbReference>
<dbReference type="EMBL" id="CP023778">
    <property type="protein sequence ID" value="ATL65177.1"/>
    <property type="molecule type" value="Genomic_DNA"/>
</dbReference>
<dbReference type="RefSeq" id="WP_098692491.1">
    <property type="nucleotide sequence ID" value="NZ_CP023778.1"/>
</dbReference>
<dbReference type="KEGG" id="ntp:CRH09_01930"/>
<accession>A0A291RCX8</accession>
<evidence type="ECO:0000313" key="5">
    <source>
        <dbReference type="EMBL" id="ATL65177.1"/>
    </source>
</evidence>
<dbReference type="Pfam" id="PF00589">
    <property type="entry name" value="Phage_integrase"/>
    <property type="match status" value="1"/>
</dbReference>
<reference evidence="5 6" key="1">
    <citation type="submission" date="2017-10" db="EMBL/GenBank/DDBJ databases">
        <title>Comparative genomics between pathogenic Norcardia.</title>
        <authorList>
            <person name="Zeng L."/>
        </authorList>
    </citation>
    <scope>NUCLEOTIDE SEQUENCE [LARGE SCALE GENOMIC DNA]</scope>
    <source>
        <strain evidence="5 6">NC_YFY_NT001</strain>
    </source>
</reference>
<keyword evidence="2" id="KW-0238">DNA-binding</keyword>
<dbReference type="GO" id="GO:0006310">
    <property type="term" value="P:DNA recombination"/>
    <property type="evidence" value="ECO:0007669"/>
    <property type="project" value="UniProtKB-KW"/>
</dbReference>
<evidence type="ECO:0000256" key="2">
    <source>
        <dbReference type="ARBA" id="ARBA00023125"/>
    </source>
</evidence>
<evidence type="ECO:0000259" key="4">
    <source>
        <dbReference type="PROSITE" id="PS51898"/>
    </source>
</evidence>
<feature type="domain" description="Tyr recombinase" evidence="4">
    <location>
        <begin position="174"/>
        <end position="366"/>
    </location>
</feature>
<dbReference type="Proteomes" id="UP000221961">
    <property type="component" value="Chromosome"/>
</dbReference>
<dbReference type="CDD" id="cd01189">
    <property type="entry name" value="INT_ICEBs1_C_like"/>
    <property type="match status" value="1"/>
</dbReference>
<dbReference type="SUPFAM" id="SSF56349">
    <property type="entry name" value="DNA breaking-rejoining enzymes"/>
    <property type="match status" value="1"/>
</dbReference>
<comment type="similarity">
    <text evidence="1">Belongs to the 'phage' integrase family.</text>
</comment>
<evidence type="ECO:0000256" key="3">
    <source>
        <dbReference type="ARBA" id="ARBA00023172"/>
    </source>
</evidence>
<proteinExistence type="inferred from homology"/>
<evidence type="ECO:0000256" key="1">
    <source>
        <dbReference type="ARBA" id="ARBA00008857"/>
    </source>
</evidence>
<dbReference type="InterPro" id="IPR013762">
    <property type="entry name" value="Integrase-like_cat_sf"/>
</dbReference>